<dbReference type="AlphaFoldDB" id="A0A9K3J952"/>
<dbReference type="Gramene" id="mRNA:HanXRQr2_Chr04g0165221">
    <property type="protein sequence ID" value="CDS:HanXRQr2_Chr04g0165221.1"/>
    <property type="gene ID" value="HanXRQr2_Chr04g0165221"/>
</dbReference>
<evidence type="ECO:0000256" key="1">
    <source>
        <dbReference type="ARBA" id="ARBA00011073"/>
    </source>
</evidence>
<protein>
    <submittedName>
        <fullName evidence="4">Tripeptidyl-peptidase II</fullName>
        <ecNumber evidence="4">3.4.14.10</ecNumber>
    </submittedName>
</protein>
<name>A0A9K3J952_HELAN</name>
<dbReference type="GO" id="GO:0008240">
    <property type="term" value="F:tripeptidyl-peptidase activity"/>
    <property type="evidence" value="ECO:0007669"/>
    <property type="project" value="UniProtKB-EC"/>
</dbReference>
<evidence type="ECO:0000256" key="3">
    <source>
        <dbReference type="SAM" id="MobiDB-lite"/>
    </source>
</evidence>
<gene>
    <name evidence="4" type="ORF">HanXRQr2_Chr04g0165221</name>
</gene>
<dbReference type="InterPro" id="IPR036852">
    <property type="entry name" value="Peptidase_S8/S53_dom_sf"/>
</dbReference>
<feature type="region of interest" description="Disordered" evidence="3">
    <location>
        <begin position="50"/>
        <end position="70"/>
    </location>
</feature>
<dbReference type="InterPro" id="IPR045051">
    <property type="entry name" value="SBT"/>
</dbReference>
<accession>A0A9K3J952</accession>
<dbReference type="Gene3D" id="3.50.30.30">
    <property type="match status" value="1"/>
</dbReference>
<proteinExistence type="inferred from homology"/>
<reference evidence="4" key="2">
    <citation type="submission" date="2020-06" db="EMBL/GenBank/DDBJ databases">
        <title>Helianthus annuus Genome sequencing and assembly Release 2.</title>
        <authorList>
            <person name="Gouzy J."/>
            <person name="Langlade N."/>
            <person name="Munos S."/>
        </authorList>
    </citation>
    <scope>NUCLEOTIDE SEQUENCE</scope>
    <source>
        <tissue evidence="4">Leaves</tissue>
    </source>
</reference>
<dbReference type="Gene3D" id="3.40.50.200">
    <property type="entry name" value="Peptidase S8/S53 domain"/>
    <property type="match status" value="1"/>
</dbReference>
<keyword evidence="2" id="KW-0732">Signal</keyword>
<comment type="caution">
    <text evidence="4">The sequence shown here is derived from an EMBL/GenBank/DDBJ whole genome shotgun (WGS) entry which is preliminary data.</text>
</comment>
<comment type="similarity">
    <text evidence="1">Belongs to the peptidase S8 family.</text>
</comment>
<dbReference type="SUPFAM" id="SSF52743">
    <property type="entry name" value="Subtilisin-like"/>
    <property type="match status" value="1"/>
</dbReference>
<dbReference type="Proteomes" id="UP000215914">
    <property type="component" value="Unassembled WGS sequence"/>
</dbReference>
<organism evidence="4 5">
    <name type="scientific">Helianthus annuus</name>
    <name type="common">Common sunflower</name>
    <dbReference type="NCBI Taxonomy" id="4232"/>
    <lineage>
        <taxon>Eukaryota</taxon>
        <taxon>Viridiplantae</taxon>
        <taxon>Streptophyta</taxon>
        <taxon>Embryophyta</taxon>
        <taxon>Tracheophyta</taxon>
        <taxon>Spermatophyta</taxon>
        <taxon>Magnoliopsida</taxon>
        <taxon>eudicotyledons</taxon>
        <taxon>Gunneridae</taxon>
        <taxon>Pentapetalae</taxon>
        <taxon>asterids</taxon>
        <taxon>campanulids</taxon>
        <taxon>Asterales</taxon>
        <taxon>Asteraceae</taxon>
        <taxon>Asteroideae</taxon>
        <taxon>Heliantheae alliance</taxon>
        <taxon>Heliantheae</taxon>
        <taxon>Helianthus</taxon>
    </lineage>
</organism>
<dbReference type="GO" id="GO:0006508">
    <property type="term" value="P:proteolysis"/>
    <property type="evidence" value="ECO:0007669"/>
    <property type="project" value="InterPro"/>
</dbReference>
<dbReference type="GO" id="GO:0004252">
    <property type="term" value="F:serine-type endopeptidase activity"/>
    <property type="evidence" value="ECO:0007669"/>
    <property type="project" value="InterPro"/>
</dbReference>
<keyword evidence="5" id="KW-1185">Reference proteome</keyword>
<keyword evidence="4" id="KW-0378">Hydrolase</keyword>
<dbReference type="PANTHER" id="PTHR10795">
    <property type="entry name" value="PROPROTEIN CONVERTASE SUBTILISIN/KEXIN"/>
    <property type="match status" value="1"/>
</dbReference>
<sequence>MLTVGASTIDRDFLATMKLGTRDIVYRCFSLQRGSKSFTGKKMYPLVYMGSNNNNSTNPDPSSSHVSNTASNGGALAADQHLLPTVAVSEKEGNIIKQYVMKVQNLKENLAFFATKIGIRPSPVVAAFSSRGPNVITPQILKLDVVAPRVNILAAWTCDSCPLCYTPTDGGNLGVRRKHDCS</sequence>
<evidence type="ECO:0000256" key="2">
    <source>
        <dbReference type="ARBA" id="ARBA00022729"/>
    </source>
</evidence>
<feature type="compositionally biased region" description="Low complexity" evidence="3">
    <location>
        <begin position="51"/>
        <end position="64"/>
    </location>
</feature>
<reference evidence="4" key="1">
    <citation type="journal article" date="2017" name="Nature">
        <title>The sunflower genome provides insights into oil metabolism, flowering and Asterid evolution.</title>
        <authorList>
            <person name="Badouin H."/>
            <person name="Gouzy J."/>
            <person name="Grassa C.J."/>
            <person name="Murat F."/>
            <person name="Staton S.E."/>
            <person name="Cottret L."/>
            <person name="Lelandais-Briere C."/>
            <person name="Owens G.L."/>
            <person name="Carrere S."/>
            <person name="Mayjonade B."/>
            <person name="Legrand L."/>
            <person name="Gill N."/>
            <person name="Kane N.C."/>
            <person name="Bowers J.E."/>
            <person name="Hubner S."/>
            <person name="Bellec A."/>
            <person name="Berard A."/>
            <person name="Berges H."/>
            <person name="Blanchet N."/>
            <person name="Boniface M.C."/>
            <person name="Brunel D."/>
            <person name="Catrice O."/>
            <person name="Chaidir N."/>
            <person name="Claudel C."/>
            <person name="Donnadieu C."/>
            <person name="Faraut T."/>
            <person name="Fievet G."/>
            <person name="Helmstetter N."/>
            <person name="King M."/>
            <person name="Knapp S.J."/>
            <person name="Lai Z."/>
            <person name="Le Paslier M.C."/>
            <person name="Lippi Y."/>
            <person name="Lorenzon L."/>
            <person name="Mandel J.R."/>
            <person name="Marage G."/>
            <person name="Marchand G."/>
            <person name="Marquand E."/>
            <person name="Bret-Mestries E."/>
            <person name="Morien E."/>
            <person name="Nambeesan S."/>
            <person name="Nguyen T."/>
            <person name="Pegot-Espagnet P."/>
            <person name="Pouilly N."/>
            <person name="Raftis F."/>
            <person name="Sallet E."/>
            <person name="Schiex T."/>
            <person name="Thomas J."/>
            <person name="Vandecasteele C."/>
            <person name="Vares D."/>
            <person name="Vear F."/>
            <person name="Vautrin S."/>
            <person name="Crespi M."/>
            <person name="Mangin B."/>
            <person name="Burke J.M."/>
            <person name="Salse J."/>
            <person name="Munos S."/>
            <person name="Vincourt P."/>
            <person name="Rieseberg L.H."/>
            <person name="Langlade N.B."/>
        </authorList>
    </citation>
    <scope>NUCLEOTIDE SEQUENCE</scope>
    <source>
        <tissue evidence="4">Leaves</tissue>
    </source>
</reference>
<evidence type="ECO:0000313" key="4">
    <source>
        <dbReference type="EMBL" id="KAF5810085.1"/>
    </source>
</evidence>
<evidence type="ECO:0000313" key="5">
    <source>
        <dbReference type="Proteomes" id="UP000215914"/>
    </source>
</evidence>
<dbReference type="EC" id="3.4.14.10" evidence="4"/>
<dbReference type="EMBL" id="MNCJ02000319">
    <property type="protein sequence ID" value="KAF5810085.1"/>
    <property type="molecule type" value="Genomic_DNA"/>
</dbReference>